<evidence type="ECO:0000313" key="2">
    <source>
        <dbReference type="EMBL" id="KAJ7327882.1"/>
    </source>
</evidence>
<dbReference type="Proteomes" id="UP001218218">
    <property type="component" value="Unassembled WGS sequence"/>
</dbReference>
<protein>
    <submittedName>
        <fullName evidence="2">Uncharacterized protein</fullName>
    </submittedName>
</protein>
<feature type="compositionally biased region" description="Low complexity" evidence="1">
    <location>
        <begin position="71"/>
        <end position="83"/>
    </location>
</feature>
<reference evidence="2" key="1">
    <citation type="submission" date="2023-03" db="EMBL/GenBank/DDBJ databases">
        <title>Massive genome expansion in bonnet fungi (Mycena s.s.) driven by repeated elements and novel gene families across ecological guilds.</title>
        <authorList>
            <consortium name="Lawrence Berkeley National Laboratory"/>
            <person name="Harder C.B."/>
            <person name="Miyauchi S."/>
            <person name="Viragh M."/>
            <person name="Kuo A."/>
            <person name="Thoen E."/>
            <person name="Andreopoulos B."/>
            <person name="Lu D."/>
            <person name="Skrede I."/>
            <person name="Drula E."/>
            <person name="Henrissat B."/>
            <person name="Morin E."/>
            <person name="Kohler A."/>
            <person name="Barry K."/>
            <person name="LaButti K."/>
            <person name="Morin E."/>
            <person name="Salamov A."/>
            <person name="Lipzen A."/>
            <person name="Mereny Z."/>
            <person name="Hegedus B."/>
            <person name="Baldrian P."/>
            <person name="Stursova M."/>
            <person name="Weitz H."/>
            <person name="Taylor A."/>
            <person name="Grigoriev I.V."/>
            <person name="Nagy L.G."/>
            <person name="Martin F."/>
            <person name="Kauserud H."/>
        </authorList>
    </citation>
    <scope>NUCLEOTIDE SEQUENCE</scope>
    <source>
        <strain evidence="2">CBHHK002</strain>
    </source>
</reference>
<gene>
    <name evidence="2" type="ORF">DFH08DRAFT_967674</name>
</gene>
<sequence>MQNRVHEVERARDCAEWKLEVAQSQPRGTGGSGPAQSRSAVYKENTNLVCVDGKVQYPSDTEKENYDPGCSRHPSTSSHHSSSQYDDFSNFSAPFEIGRTVSPLPSETVGSLMAAGDVASVVGSAD</sequence>
<comment type="caution">
    <text evidence="2">The sequence shown here is derived from an EMBL/GenBank/DDBJ whole genome shotgun (WGS) entry which is preliminary data.</text>
</comment>
<feature type="compositionally biased region" description="Polar residues" evidence="1">
    <location>
        <begin position="34"/>
        <end position="48"/>
    </location>
</feature>
<evidence type="ECO:0000313" key="3">
    <source>
        <dbReference type="Proteomes" id="UP001218218"/>
    </source>
</evidence>
<dbReference type="AlphaFoldDB" id="A0AAD7EJM5"/>
<name>A0AAD7EJM5_9AGAR</name>
<feature type="region of interest" description="Disordered" evidence="1">
    <location>
        <begin position="19"/>
        <end position="89"/>
    </location>
</feature>
<keyword evidence="3" id="KW-1185">Reference proteome</keyword>
<organism evidence="2 3">
    <name type="scientific">Mycena albidolilacea</name>
    <dbReference type="NCBI Taxonomy" id="1033008"/>
    <lineage>
        <taxon>Eukaryota</taxon>
        <taxon>Fungi</taxon>
        <taxon>Dikarya</taxon>
        <taxon>Basidiomycota</taxon>
        <taxon>Agaricomycotina</taxon>
        <taxon>Agaricomycetes</taxon>
        <taxon>Agaricomycetidae</taxon>
        <taxon>Agaricales</taxon>
        <taxon>Marasmiineae</taxon>
        <taxon>Mycenaceae</taxon>
        <taxon>Mycena</taxon>
    </lineage>
</organism>
<dbReference type="EMBL" id="JARIHO010000040">
    <property type="protein sequence ID" value="KAJ7327882.1"/>
    <property type="molecule type" value="Genomic_DNA"/>
</dbReference>
<evidence type="ECO:0000256" key="1">
    <source>
        <dbReference type="SAM" id="MobiDB-lite"/>
    </source>
</evidence>
<proteinExistence type="predicted"/>
<accession>A0AAD7EJM5</accession>